<evidence type="ECO:0000313" key="2">
    <source>
        <dbReference type="Proteomes" id="UP000394068"/>
    </source>
</evidence>
<dbReference type="EMBL" id="CABEHT010000001">
    <property type="protein sequence ID" value="VTS12353.1"/>
    <property type="molecule type" value="Genomic_DNA"/>
</dbReference>
<name>A0A4U9XGV8_9STRE</name>
<sequence>MEIEIDNSVKKWIVRFRTNSKKSTIEVRNKGVFEINSPLDISRYQKEIIEAVTPFI</sequence>
<gene>
    <name evidence="1" type="ORF">NCTC5386_00163</name>
</gene>
<accession>A0A4U9XGV8</accession>
<organism evidence="1 2">
    <name type="scientific">Streptococcus pseudoporcinus</name>
    <dbReference type="NCBI Taxonomy" id="361101"/>
    <lineage>
        <taxon>Bacteria</taxon>
        <taxon>Bacillati</taxon>
        <taxon>Bacillota</taxon>
        <taxon>Bacilli</taxon>
        <taxon>Lactobacillales</taxon>
        <taxon>Streptococcaceae</taxon>
        <taxon>Streptococcus</taxon>
    </lineage>
</organism>
<dbReference type="RefSeq" id="WP_223837018.1">
    <property type="nucleotide sequence ID" value="NZ_CABEHT010000001.1"/>
</dbReference>
<proteinExistence type="predicted"/>
<reference evidence="1 2" key="1">
    <citation type="submission" date="2019-05" db="EMBL/GenBank/DDBJ databases">
        <authorList>
            <consortium name="Pathogen Informatics"/>
        </authorList>
    </citation>
    <scope>NUCLEOTIDE SEQUENCE [LARGE SCALE GENOMIC DNA]</scope>
    <source>
        <strain evidence="1 2">NCTC5386</strain>
    </source>
</reference>
<protein>
    <submittedName>
        <fullName evidence="1">Type I restriction enzyme related protein</fullName>
    </submittedName>
</protein>
<dbReference type="Proteomes" id="UP000394068">
    <property type="component" value="Unassembled WGS sequence"/>
</dbReference>
<dbReference type="AlphaFoldDB" id="A0A4U9XGV8"/>
<evidence type="ECO:0000313" key="1">
    <source>
        <dbReference type="EMBL" id="VTS12353.1"/>
    </source>
</evidence>